<dbReference type="SUPFAM" id="SSF50814">
    <property type="entry name" value="Lipocalins"/>
    <property type="match status" value="1"/>
</dbReference>
<dbReference type="InterPro" id="IPR012674">
    <property type="entry name" value="Calycin"/>
</dbReference>
<sequence>MRIWLVALLLGACTLQPPGGRDPEVPIGATTRFEPARFAGTWVVRQGLAGQPVPGALQVSEVDPAGFTWRENGRDVPARITGTGRFTLGAGPGSRREVWVLWIDDGFRTAALGNPDGSLGLILDRQPAGGEDRIAAARAIMEFNGYDPAKLVDVTE</sequence>
<feature type="domain" description="Lipocalin/cytosolic fatty-acid binding" evidence="1">
    <location>
        <begin position="96"/>
        <end position="154"/>
    </location>
</feature>
<keyword evidence="3" id="KW-1185">Reference proteome</keyword>
<dbReference type="Gene3D" id="2.40.128.20">
    <property type="match status" value="1"/>
</dbReference>
<evidence type="ECO:0000313" key="2">
    <source>
        <dbReference type="EMBL" id="PJE35226.1"/>
    </source>
</evidence>
<dbReference type="Proteomes" id="UP000231553">
    <property type="component" value="Unassembled WGS sequence"/>
</dbReference>
<name>A0A2M8IXH1_9RHOB</name>
<dbReference type="Pfam" id="PF08212">
    <property type="entry name" value="Lipocalin_2"/>
    <property type="match status" value="1"/>
</dbReference>
<evidence type="ECO:0000259" key="1">
    <source>
        <dbReference type="Pfam" id="PF08212"/>
    </source>
</evidence>
<comment type="caution">
    <text evidence="2">The sequence shown here is derived from an EMBL/GenBank/DDBJ whole genome shotgun (WGS) entry which is preliminary data.</text>
</comment>
<dbReference type="AlphaFoldDB" id="A0A2M8IXH1"/>
<protein>
    <submittedName>
        <fullName evidence="2">Lipocalin</fullName>
    </submittedName>
</protein>
<dbReference type="RefSeq" id="WP_100163872.1">
    <property type="nucleotide sequence ID" value="NZ_PGTB01000106.1"/>
</dbReference>
<gene>
    <name evidence="2" type="ORF">CVM52_18250</name>
</gene>
<dbReference type="EMBL" id="PGTB01000106">
    <property type="protein sequence ID" value="PJE35226.1"/>
    <property type="molecule type" value="Genomic_DNA"/>
</dbReference>
<proteinExistence type="predicted"/>
<organism evidence="2 3">
    <name type="scientific">Pseudooceanicola lipolyticus</name>
    <dbReference type="NCBI Taxonomy" id="2029104"/>
    <lineage>
        <taxon>Bacteria</taxon>
        <taxon>Pseudomonadati</taxon>
        <taxon>Pseudomonadota</taxon>
        <taxon>Alphaproteobacteria</taxon>
        <taxon>Rhodobacterales</taxon>
        <taxon>Paracoccaceae</taxon>
        <taxon>Pseudooceanicola</taxon>
    </lineage>
</organism>
<dbReference type="InterPro" id="IPR000566">
    <property type="entry name" value="Lipocln_cytosolic_FA-bd_dom"/>
</dbReference>
<accession>A0A2M8IXH1</accession>
<reference evidence="2 3" key="1">
    <citation type="journal article" date="2018" name="Int. J. Syst. Evol. Microbiol.">
        <title>Pseudooceanicola lipolyticus sp. nov., a marine alphaproteobacterium, reclassification of Oceanicola flagellatus as Pseudooceanicola flagellatus comb. nov. and emended description of the genus Pseudooceanicola.</title>
        <authorList>
            <person name="Huang M.-M."/>
            <person name="Guo L.-L."/>
            <person name="Wu Y.-H."/>
            <person name="Lai Q.-L."/>
            <person name="Shao Z.-Z."/>
            <person name="Wang C.-S."/>
            <person name="Wu M."/>
            <person name="Xu X.-W."/>
        </authorList>
    </citation>
    <scope>NUCLEOTIDE SEQUENCE [LARGE SCALE GENOMIC DNA]</scope>
    <source>
        <strain evidence="2 3">157</strain>
    </source>
</reference>
<evidence type="ECO:0000313" key="3">
    <source>
        <dbReference type="Proteomes" id="UP000231553"/>
    </source>
</evidence>